<feature type="region of interest" description="Disordered" evidence="1">
    <location>
        <begin position="49"/>
        <end position="73"/>
    </location>
</feature>
<evidence type="ECO:0000313" key="2">
    <source>
        <dbReference type="EMBL" id="MPC81032.1"/>
    </source>
</evidence>
<evidence type="ECO:0000256" key="1">
    <source>
        <dbReference type="SAM" id="MobiDB-lite"/>
    </source>
</evidence>
<reference evidence="2 3" key="1">
    <citation type="submission" date="2019-05" db="EMBL/GenBank/DDBJ databases">
        <title>Another draft genome of Portunus trituberculatus and its Hox gene families provides insights of decapod evolution.</title>
        <authorList>
            <person name="Jeong J.-H."/>
            <person name="Song I."/>
            <person name="Kim S."/>
            <person name="Choi T."/>
            <person name="Kim D."/>
            <person name="Ryu S."/>
            <person name="Kim W."/>
        </authorList>
    </citation>
    <scope>NUCLEOTIDE SEQUENCE [LARGE SCALE GENOMIC DNA]</scope>
    <source>
        <tissue evidence="2">Muscle</tissue>
    </source>
</reference>
<gene>
    <name evidence="2" type="ORF">E2C01_075632</name>
</gene>
<accession>A0A5B7IB63</accession>
<name>A0A5B7IB63_PORTR</name>
<organism evidence="2 3">
    <name type="scientific">Portunus trituberculatus</name>
    <name type="common">Swimming crab</name>
    <name type="synonym">Neptunus trituberculatus</name>
    <dbReference type="NCBI Taxonomy" id="210409"/>
    <lineage>
        <taxon>Eukaryota</taxon>
        <taxon>Metazoa</taxon>
        <taxon>Ecdysozoa</taxon>
        <taxon>Arthropoda</taxon>
        <taxon>Crustacea</taxon>
        <taxon>Multicrustacea</taxon>
        <taxon>Malacostraca</taxon>
        <taxon>Eumalacostraca</taxon>
        <taxon>Eucarida</taxon>
        <taxon>Decapoda</taxon>
        <taxon>Pleocyemata</taxon>
        <taxon>Brachyura</taxon>
        <taxon>Eubrachyura</taxon>
        <taxon>Portunoidea</taxon>
        <taxon>Portunidae</taxon>
        <taxon>Portuninae</taxon>
        <taxon>Portunus</taxon>
    </lineage>
</organism>
<dbReference type="EMBL" id="VSRR010055716">
    <property type="protein sequence ID" value="MPC81032.1"/>
    <property type="molecule type" value="Genomic_DNA"/>
</dbReference>
<dbReference type="Proteomes" id="UP000324222">
    <property type="component" value="Unassembled WGS sequence"/>
</dbReference>
<evidence type="ECO:0000313" key="3">
    <source>
        <dbReference type="Proteomes" id="UP000324222"/>
    </source>
</evidence>
<comment type="caution">
    <text evidence="2">The sequence shown here is derived from an EMBL/GenBank/DDBJ whole genome shotgun (WGS) entry which is preliminary data.</text>
</comment>
<protein>
    <submittedName>
        <fullName evidence="2">Uncharacterized protein</fullName>
    </submittedName>
</protein>
<sequence>MLAAIAASLYIASTSSDTYTYTYTNYLVRRRQKPTNVRRNTFQTLHLVHSEGKEGHPGTSNPSLSPGSLLFPA</sequence>
<dbReference type="AlphaFoldDB" id="A0A5B7IB63"/>
<proteinExistence type="predicted"/>
<keyword evidence="3" id="KW-1185">Reference proteome</keyword>